<organism evidence="2 3">
    <name type="scientific">Abrus precatorius</name>
    <name type="common">Indian licorice</name>
    <name type="synonym">Glycine abrus</name>
    <dbReference type="NCBI Taxonomy" id="3816"/>
    <lineage>
        <taxon>Eukaryota</taxon>
        <taxon>Viridiplantae</taxon>
        <taxon>Streptophyta</taxon>
        <taxon>Embryophyta</taxon>
        <taxon>Tracheophyta</taxon>
        <taxon>Spermatophyta</taxon>
        <taxon>Magnoliopsida</taxon>
        <taxon>eudicotyledons</taxon>
        <taxon>Gunneridae</taxon>
        <taxon>Pentapetalae</taxon>
        <taxon>rosids</taxon>
        <taxon>fabids</taxon>
        <taxon>Fabales</taxon>
        <taxon>Fabaceae</taxon>
        <taxon>Papilionoideae</taxon>
        <taxon>50 kb inversion clade</taxon>
        <taxon>NPAAA clade</taxon>
        <taxon>indigoferoid/millettioid clade</taxon>
        <taxon>Abreae</taxon>
        <taxon>Abrus</taxon>
    </lineage>
</organism>
<dbReference type="PANTHER" id="PTHR36746">
    <property type="entry name" value="BNAC04G51760D PROTEIN"/>
    <property type="match status" value="1"/>
</dbReference>
<dbReference type="PANTHER" id="PTHR36746:SF5">
    <property type="match status" value="1"/>
</dbReference>
<accession>A0A8B8MHV2</accession>
<feature type="compositionally biased region" description="Polar residues" evidence="1">
    <location>
        <begin position="201"/>
        <end position="213"/>
    </location>
</feature>
<evidence type="ECO:0000256" key="1">
    <source>
        <dbReference type="SAM" id="MobiDB-lite"/>
    </source>
</evidence>
<reference evidence="3" key="2">
    <citation type="submission" date="2025-08" db="UniProtKB">
        <authorList>
            <consortium name="RefSeq"/>
        </authorList>
    </citation>
    <scope>IDENTIFICATION</scope>
    <source>
        <tissue evidence="3">Young leaves</tissue>
    </source>
</reference>
<dbReference type="KEGG" id="aprc:113873518"/>
<feature type="compositionally biased region" description="Low complexity" evidence="1">
    <location>
        <begin position="38"/>
        <end position="52"/>
    </location>
</feature>
<dbReference type="AlphaFoldDB" id="A0A8B8MHV2"/>
<proteinExistence type="predicted"/>
<dbReference type="OrthoDB" id="1588050at2759"/>
<protein>
    <submittedName>
        <fullName evidence="3">Uncharacterized protein LOC113873518</fullName>
    </submittedName>
</protein>
<evidence type="ECO:0000313" key="2">
    <source>
        <dbReference type="Proteomes" id="UP000694853"/>
    </source>
</evidence>
<gene>
    <name evidence="3" type="primary">LOC113873518</name>
</gene>
<keyword evidence="2" id="KW-1185">Reference proteome</keyword>
<dbReference type="RefSeq" id="XP_027367468.1">
    <property type="nucleotide sequence ID" value="XM_027511667.1"/>
</dbReference>
<reference evidence="2" key="1">
    <citation type="journal article" date="2019" name="Toxins">
        <title>Detection of Abrin-Like and Prepropulchellin-Like Toxin Genes and Transcripts Using Whole Genome Sequencing and Full-Length Transcript Sequencing of Abrus precatorius.</title>
        <authorList>
            <person name="Hovde B.T."/>
            <person name="Daligault H.E."/>
            <person name="Hanschen E.R."/>
            <person name="Kunde Y.A."/>
            <person name="Johnson M.B."/>
            <person name="Starkenburg S.R."/>
            <person name="Johnson S.L."/>
        </authorList>
    </citation>
    <scope>NUCLEOTIDE SEQUENCE [LARGE SCALE GENOMIC DNA]</scope>
</reference>
<name>A0A8B8MHV2_ABRPR</name>
<feature type="region of interest" description="Disordered" evidence="1">
    <location>
        <begin position="30"/>
        <end position="120"/>
    </location>
</feature>
<sequence length="213" mass="23420">MEKNNDSNSSVCRKIRQALSGNTAVRAIQRISSFNQEPKPVTTSSNSPSPLTNISVQNQPLPHHKAHTGGSGVIPIKFDHSTAKSTNNGNKAVSSVPKDASEKATKVASKGEPQPHVPMQWKQQHGHGVEQPQGTKSMNINDIFDDFIQRTGNKLRTLSNIGRGQTNPVAAPEHEVHKNETNKDHHFSEFIQRAKKKLRTKTTVGKTSSLRKE</sequence>
<dbReference type="Proteomes" id="UP000694853">
    <property type="component" value="Unplaced"/>
</dbReference>
<feature type="compositionally biased region" description="Polar residues" evidence="1">
    <location>
        <begin position="83"/>
        <end position="93"/>
    </location>
</feature>
<evidence type="ECO:0000313" key="3">
    <source>
        <dbReference type="RefSeq" id="XP_027367468.1"/>
    </source>
</evidence>
<feature type="region of interest" description="Disordered" evidence="1">
    <location>
        <begin position="194"/>
        <end position="213"/>
    </location>
</feature>
<dbReference type="GeneID" id="113873518"/>